<dbReference type="SUPFAM" id="SSF55399">
    <property type="entry name" value="Subtilisin inhibitor"/>
    <property type="match status" value="1"/>
</dbReference>
<gene>
    <name evidence="2" type="ORF">DSM112329_04016</name>
</gene>
<sequence length="155" mass="15758">MPAAAAVRPALLLLATAIAVAVATVVAVATLTTTAAGAAAKPVVRLTVTYDAGPQAAARTATVRCGRKATATGFLRTTATRACRVARAQAKFLGTKPARDRACTLIYGGPQTGRVRGTIGSRKVDRAFSRADGCQIADWTTVEGLLPRTPGAAAP</sequence>
<feature type="chain" id="PRO_5043828923" description="Subtilisin inhibitor domain-containing protein" evidence="1">
    <location>
        <begin position="22"/>
        <end position="155"/>
    </location>
</feature>
<organism evidence="2">
    <name type="scientific">Paraconexibacter sp. AEG42_29</name>
    <dbReference type="NCBI Taxonomy" id="2997339"/>
    <lineage>
        <taxon>Bacteria</taxon>
        <taxon>Bacillati</taxon>
        <taxon>Actinomycetota</taxon>
        <taxon>Thermoleophilia</taxon>
        <taxon>Solirubrobacterales</taxon>
        <taxon>Paraconexibacteraceae</taxon>
        <taxon>Paraconexibacter</taxon>
    </lineage>
</organism>
<dbReference type="Gene3D" id="3.30.350.10">
    <property type="entry name" value="Subtilisin inhibitor-like"/>
    <property type="match status" value="1"/>
</dbReference>
<name>A0AAU7AZI6_9ACTN</name>
<dbReference type="GO" id="GO:0004867">
    <property type="term" value="F:serine-type endopeptidase inhibitor activity"/>
    <property type="evidence" value="ECO:0007669"/>
    <property type="project" value="InterPro"/>
</dbReference>
<evidence type="ECO:0000313" key="2">
    <source>
        <dbReference type="EMBL" id="XAY07137.1"/>
    </source>
</evidence>
<keyword evidence="1" id="KW-0732">Signal</keyword>
<evidence type="ECO:0008006" key="3">
    <source>
        <dbReference type="Google" id="ProtNLM"/>
    </source>
</evidence>
<proteinExistence type="predicted"/>
<accession>A0AAU7AZI6</accession>
<dbReference type="KEGG" id="parq:DSM112329_04016"/>
<dbReference type="AlphaFoldDB" id="A0AAU7AZI6"/>
<reference evidence="2" key="1">
    <citation type="submission" date="2022-12" db="EMBL/GenBank/DDBJ databases">
        <title>Paraconexibacter alkalitolerans sp. nov. and Baekduia alba sp. nov., isolated from soil and emended description of the genera Paraconexibacter (Chun et al., 2020) and Baekduia (An et al., 2020).</title>
        <authorList>
            <person name="Vieira S."/>
            <person name="Huber K.J."/>
            <person name="Geppert A."/>
            <person name="Wolf J."/>
            <person name="Neumann-Schaal M."/>
            <person name="Muesken M."/>
            <person name="Overmann J."/>
        </authorList>
    </citation>
    <scope>NUCLEOTIDE SEQUENCE</scope>
    <source>
        <strain evidence="2">AEG42_29</strain>
    </source>
</reference>
<evidence type="ECO:0000256" key="1">
    <source>
        <dbReference type="SAM" id="SignalP"/>
    </source>
</evidence>
<feature type="signal peptide" evidence="1">
    <location>
        <begin position="1"/>
        <end position="21"/>
    </location>
</feature>
<dbReference type="RefSeq" id="WP_354698343.1">
    <property type="nucleotide sequence ID" value="NZ_CP114014.1"/>
</dbReference>
<protein>
    <recommendedName>
        <fullName evidence="3">Subtilisin inhibitor domain-containing protein</fullName>
    </recommendedName>
</protein>
<dbReference type="InterPro" id="IPR036819">
    <property type="entry name" value="Subtilisin_inhibitor-like_sf"/>
</dbReference>
<dbReference type="EMBL" id="CP114014">
    <property type="protein sequence ID" value="XAY07137.1"/>
    <property type="molecule type" value="Genomic_DNA"/>
</dbReference>